<evidence type="ECO:0000313" key="2">
    <source>
        <dbReference type="EMBL" id="ORY87679.1"/>
    </source>
</evidence>
<name>A0A1Y2FUP9_PROLT</name>
<dbReference type="OMA" id="NSHARHP"/>
<proteinExistence type="predicted"/>
<reference evidence="2 3" key="1">
    <citation type="submission" date="2016-07" db="EMBL/GenBank/DDBJ databases">
        <title>Pervasive Adenine N6-methylation of Active Genes in Fungi.</title>
        <authorList>
            <consortium name="DOE Joint Genome Institute"/>
            <person name="Mondo S.J."/>
            <person name="Dannebaum R.O."/>
            <person name="Kuo R.C."/>
            <person name="Labutti K."/>
            <person name="Haridas S."/>
            <person name="Kuo A."/>
            <person name="Salamov A."/>
            <person name="Ahrendt S.R."/>
            <person name="Lipzen A."/>
            <person name="Sullivan W."/>
            <person name="Andreopoulos W.B."/>
            <person name="Clum A."/>
            <person name="Lindquist E."/>
            <person name="Daum C."/>
            <person name="Ramamoorthy G.K."/>
            <person name="Gryganskyi A."/>
            <person name="Culley D."/>
            <person name="Magnuson J.K."/>
            <person name="James T.Y."/>
            <person name="O'Malley M.A."/>
            <person name="Stajich J.E."/>
            <person name="Spatafora J.W."/>
            <person name="Visel A."/>
            <person name="Grigoriev I.V."/>
        </authorList>
    </citation>
    <scope>NUCLEOTIDE SEQUENCE [LARGE SCALE GENOMIC DNA]</scope>
    <source>
        <strain evidence="2 3">12-1054</strain>
    </source>
</reference>
<organism evidence="2 3">
    <name type="scientific">Protomyces lactucae-debilis</name>
    <dbReference type="NCBI Taxonomy" id="2754530"/>
    <lineage>
        <taxon>Eukaryota</taxon>
        <taxon>Fungi</taxon>
        <taxon>Dikarya</taxon>
        <taxon>Ascomycota</taxon>
        <taxon>Taphrinomycotina</taxon>
        <taxon>Taphrinomycetes</taxon>
        <taxon>Taphrinales</taxon>
        <taxon>Protomycetaceae</taxon>
        <taxon>Protomyces</taxon>
    </lineage>
</organism>
<gene>
    <name evidence="2" type="ORF">BCR37DRAFT_5274</name>
</gene>
<comment type="caution">
    <text evidence="2">The sequence shown here is derived from an EMBL/GenBank/DDBJ whole genome shotgun (WGS) entry which is preliminary data.</text>
</comment>
<dbReference type="AlphaFoldDB" id="A0A1Y2FUP9"/>
<evidence type="ECO:0000313" key="3">
    <source>
        <dbReference type="Proteomes" id="UP000193685"/>
    </source>
</evidence>
<evidence type="ECO:0000256" key="1">
    <source>
        <dbReference type="SAM" id="Coils"/>
    </source>
</evidence>
<keyword evidence="3" id="KW-1185">Reference proteome</keyword>
<dbReference type="EMBL" id="MCFI01000001">
    <property type="protein sequence ID" value="ORY87679.1"/>
    <property type="molecule type" value="Genomic_DNA"/>
</dbReference>
<accession>A0A1Y2FUP9</accession>
<dbReference type="OrthoDB" id="4076200at2759"/>
<dbReference type="InterPro" id="IPR012917">
    <property type="entry name" value="DUF3294"/>
</dbReference>
<sequence length="190" mass="20794">MAAPGISSKQADAAVEEITPKALATQVMQLAGVVRAHTKRLVEHGEDIMRIDARAVGLDSKTGAPVIASSGGSGGVDESVLGELVQELQTKLDELEERSIRRTANTHLSRPGDVIDWMPGPDPEQQDLPAFLPETLGAFESIEVKALLECMKYYGLAHYEEGMELPNQEEYITLYNECSRFLGLRSRKRA</sequence>
<dbReference type="Proteomes" id="UP000193685">
    <property type="component" value="Unassembled WGS sequence"/>
</dbReference>
<protein>
    <submittedName>
        <fullName evidence="2">Uncharacterized protein</fullName>
    </submittedName>
</protein>
<dbReference type="GeneID" id="63788942"/>
<feature type="coiled-coil region" evidence="1">
    <location>
        <begin position="78"/>
        <end position="105"/>
    </location>
</feature>
<dbReference type="Pfam" id="PF07957">
    <property type="entry name" value="DUF3294"/>
    <property type="match status" value="1"/>
</dbReference>
<dbReference type="RefSeq" id="XP_040728174.1">
    <property type="nucleotide sequence ID" value="XM_040872343.1"/>
</dbReference>
<keyword evidence="1" id="KW-0175">Coiled coil</keyword>